<name>A0AAE1AFK5_9GAST</name>
<dbReference type="EMBL" id="JAWDGP010001927">
    <property type="protein sequence ID" value="KAK3786938.1"/>
    <property type="molecule type" value="Genomic_DNA"/>
</dbReference>
<dbReference type="AlphaFoldDB" id="A0AAE1AFK5"/>
<protein>
    <submittedName>
        <fullName evidence="2">Uncharacterized protein</fullName>
    </submittedName>
</protein>
<organism evidence="2 3">
    <name type="scientific">Elysia crispata</name>
    <name type="common">lettuce slug</name>
    <dbReference type="NCBI Taxonomy" id="231223"/>
    <lineage>
        <taxon>Eukaryota</taxon>
        <taxon>Metazoa</taxon>
        <taxon>Spiralia</taxon>
        <taxon>Lophotrochozoa</taxon>
        <taxon>Mollusca</taxon>
        <taxon>Gastropoda</taxon>
        <taxon>Heterobranchia</taxon>
        <taxon>Euthyneura</taxon>
        <taxon>Panpulmonata</taxon>
        <taxon>Sacoglossa</taxon>
        <taxon>Placobranchoidea</taxon>
        <taxon>Plakobranchidae</taxon>
        <taxon>Elysia</taxon>
    </lineage>
</organism>
<comment type="caution">
    <text evidence="2">The sequence shown here is derived from an EMBL/GenBank/DDBJ whole genome shotgun (WGS) entry which is preliminary data.</text>
</comment>
<accession>A0AAE1AFK5</accession>
<evidence type="ECO:0000256" key="1">
    <source>
        <dbReference type="SAM" id="MobiDB-lite"/>
    </source>
</evidence>
<sequence>MAVRAGLCNALLSTESRAQQLLSPLTQEYPLKVRDQILKKRYSDTEDNHSLRYSHHLPAPSHH</sequence>
<keyword evidence="3" id="KW-1185">Reference proteome</keyword>
<reference evidence="2" key="1">
    <citation type="journal article" date="2023" name="G3 (Bethesda)">
        <title>A reference genome for the long-term kleptoplast-retaining sea slug Elysia crispata morphotype clarki.</title>
        <authorList>
            <person name="Eastman K.E."/>
            <person name="Pendleton A.L."/>
            <person name="Shaikh M.A."/>
            <person name="Suttiyut T."/>
            <person name="Ogas R."/>
            <person name="Tomko P."/>
            <person name="Gavelis G."/>
            <person name="Widhalm J.R."/>
            <person name="Wisecaver J.H."/>
        </authorList>
    </citation>
    <scope>NUCLEOTIDE SEQUENCE</scope>
    <source>
        <strain evidence="2">ECLA1</strain>
    </source>
</reference>
<feature type="region of interest" description="Disordered" evidence="1">
    <location>
        <begin position="43"/>
        <end position="63"/>
    </location>
</feature>
<evidence type="ECO:0000313" key="3">
    <source>
        <dbReference type="Proteomes" id="UP001283361"/>
    </source>
</evidence>
<dbReference type="Proteomes" id="UP001283361">
    <property type="component" value="Unassembled WGS sequence"/>
</dbReference>
<proteinExistence type="predicted"/>
<gene>
    <name evidence="2" type="ORF">RRG08_037403</name>
</gene>
<evidence type="ECO:0000313" key="2">
    <source>
        <dbReference type="EMBL" id="KAK3786938.1"/>
    </source>
</evidence>